<evidence type="ECO:0000313" key="2">
    <source>
        <dbReference type="Proteomes" id="UP001056429"/>
    </source>
</evidence>
<gene>
    <name evidence="1" type="ORF">KDK92_19560</name>
</gene>
<dbReference type="AlphaFoldDB" id="A0A9J6P989"/>
<accession>A0A9J6P989</accession>
<reference evidence="1" key="2">
    <citation type="submission" date="2021-04" db="EMBL/GenBank/DDBJ databases">
        <authorList>
            <person name="Dong X."/>
        </authorList>
    </citation>
    <scope>NUCLEOTIDE SEQUENCE</scope>
    <source>
        <strain evidence="1">ZWT</strain>
    </source>
</reference>
<proteinExistence type="predicted"/>
<reference evidence="1" key="1">
    <citation type="journal article" date="2021" name="mSystems">
        <title>Bacteria and Archaea Synergistically Convert Glycine Betaine to Biogenic Methane in the Formosa Cold Seep of the South China Sea.</title>
        <authorList>
            <person name="Li L."/>
            <person name="Zhang W."/>
            <person name="Zhang S."/>
            <person name="Song L."/>
            <person name="Sun Q."/>
            <person name="Zhang H."/>
            <person name="Xiang H."/>
            <person name="Dong X."/>
        </authorList>
    </citation>
    <scope>NUCLEOTIDE SEQUENCE</scope>
    <source>
        <strain evidence="1">ZWT</strain>
    </source>
</reference>
<name>A0A9J6P989_9CLOT</name>
<comment type="caution">
    <text evidence="1">The sequence shown here is derived from an EMBL/GenBank/DDBJ whole genome shotgun (WGS) entry which is preliminary data.</text>
</comment>
<protein>
    <submittedName>
        <fullName evidence="1">Uncharacterized protein</fullName>
    </submittedName>
</protein>
<keyword evidence="2" id="KW-1185">Reference proteome</keyword>
<sequence>MKLNLWSSIKRNKNLHSPEEEKKIINAKEYEIANKLNAAYNYFVNKKD</sequence>
<organism evidence="1 2">
    <name type="scientific">Oceanirhabdus seepicola</name>
    <dbReference type="NCBI Taxonomy" id="2828781"/>
    <lineage>
        <taxon>Bacteria</taxon>
        <taxon>Bacillati</taxon>
        <taxon>Bacillota</taxon>
        <taxon>Clostridia</taxon>
        <taxon>Eubacteriales</taxon>
        <taxon>Clostridiaceae</taxon>
        <taxon>Oceanirhabdus</taxon>
    </lineage>
</organism>
<evidence type="ECO:0000313" key="1">
    <source>
        <dbReference type="EMBL" id="MCM1991944.1"/>
    </source>
</evidence>
<dbReference type="EMBL" id="JAGSOJ010000004">
    <property type="protein sequence ID" value="MCM1991944.1"/>
    <property type="molecule type" value="Genomic_DNA"/>
</dbReference>
<dbReference type="Proteomes" id="UP001056429">
    <property type="component" value="Unassembled WGS sequence"/>
</dbReference>
<dbReference type="RefSeq" id="WP_250861077.1">
    <property type="nucleotide sequence ID" value="NZ_JAGSOJ010000004.1"/>
</dbReference>